<sequence>MKTRIAPLLALSLALAPALARAETTATVDPAAITPADVPRGQPDYHAAGAGAYVLDPAHTAVIARVPHMNFSVSVFRFDTVSGSLQWNPEDPAASTLTATVQAGSISNPYPGFAETLTGADYLNVEAHPEASFTATGFDAVSNTAGTVTGDLTIMGQTHPATFDVTLIGAGEGYTGDENDLPILAHLIGMHAETTIDPQAYGLNAFFTDPIEIQIDAEFARKPAPKS</sequence>
<dbReference type="SMART" id="SM00867">
    <property type="entry name" value="YceI"/>
    <property type="match status" value="1"/>
</dbReference>
<feature type="domain" description="Lipid/polyisoprenoid-binding YceI-like" evidence="2">
    <location>
        <begin position="52"/>
        <end position="220"/>
    </location>
</feature>
<dbReference type="AlphaFoldDB" id="A0A2H5EXH9"/>
<organism evidence="3 4">
    <name type="scientific">Paracoccus zhejiangensis</name>
    <dbReference type="NCBI Taxonomy" id="1077935"/>
    <lineage>
        <taxon>Bacteria</taxon>
        <taxon>Pseudomonadati</taxon>
        <taxon>Pseudomonadota</taxon>
        <taxon>Alphaproteobacteria</taxon>
        <taxon>Rhodobacterales</taxon>
        <taxon>Paracoccaceae</taxon>
        <taxon>Paracoccus</taxon>
    </lineage>
</organism>
<dbReference type="RefSeq" id="WP_101752050.1">
    <property type="nucleotide sequence ID" value="NZ_CP025430.1"/>
</dbReference>
<dbReference type="KEGG" id="pzh:CX676_07385"/>
<dbReference type="Proteomes" id="UP000234530">
    <property type="component" value="Chromosome"/>
</dbReference>
<evidence type="ECO:0000313" key="3">
    <source>
        <dbReference type="EMBL" id="AUH64009.1"/>
    </source>
</evidence>
<accession>A0A2H5EXH9</accession>
<dbReference type="Gene3D" id="2.40.128.110">
    <property type="entry name" value="Lipid/polyisoprenoid-binding, YceI-like"/>
    <property type="match status" value="1"/>
</dbReference>
<evidence type="ECO:0000259" key="2">
    <source>
        <dbReference type="SMART" id="SM00867"/>
    </source>
</evidence>
<dbReference type="Pfam" id="PF04264">
    <property type="entry name" value="YceI"/>
    <property type="match status" value="1"/>
</dbReference>
<dbReference type="PANTHER" id="PTHR34406">
    <property type="entry name" value="PROTEIN YCEI"/>
    <property type="match status" value="1"/>
</dbReference>
<feature type="chain" id="PRO_5014142539" evidence="1">
    <location>
        <begin position="23"/>
        <end position="227"/>
    </location>
</feature>
<evidence type="ECO:0000256" key="1">
    <source>
        <dbReference type="SAM" id="SignalP"/>
    </source>
</evidence>
<dbReference type="EMBL" id="CP025430">
    <property type="protein sequence ID" value="AUH64009.1"/>
    <property type="molecule type" value="Genomic_DNA"/>
</dbReference>
<evidence type="ECO:0000313" key="4">
    <source>
        <dbReference type="Proteomes" id="UP000234530"/>
    </source>
</evidence>
<dbReference type="SUPFAM" id="SSF101874">
    <property type="entry name" value="YceI-like"/>
    <property type="match status" value="1"/>
</dbReference>
<dbReference type="PANTHER" id="PTHR34406:SF1">
    <property type="entry name" value="PROTEIN YCEI"/>
    <property type="match status" value="1"/>
</dbReference>
<dbReference type="InterPro" id="IPR036761">
    <property type="entry name" value="TTHA0802/YceI-like_sf"/>
</dbReference>
<dbReference type="InterPro" id="IPR007372">
    <property type="entry name" value="Lipid/polyisoprenoid-bd_YceI"/>
</dbReference>
<gene>
    <name evidence="3" type="ORF">CX676_07385</name>
</gene>
<feature type="signal peptide" evidence="1">
    <location>
        <begin position="1"/>
        <end position="22"/>
    </location>
</feature>
<proteinExistence type="predicted"/>
<reference evidence="3 4" key="1">
    <citation type="journal article" date="2013" name="Antonie Van Leeuwenhoek">
        <title>Paracoccus zhejiangensis sp. nov., isolated from activated sludge in wastewater-treatment system.</title>
        <authorList>
            <person name="Wu Z.G."/>
            <person name="Zhang D.F."/>
            <person name="Liu Y.L."/>
            <person name="Wang F."/>
            <person name="Jiang X."/>
            <person name="Li C."/>
            <person name="Li S.P."/>
            <person name="Hong Q."/>
            <person name="Li W.J."/>
        </authorList>
    </citation>
    <scope>NUCLEOTIDE SEQUENCE [LARGE SCALE GENOMIC DNA]</scope>
    <source>
        <strain evidence="3 4">J6</strain>
    </source>
</reference>
<keyword evidence="1" id="KW-0732">Signal</keyword>
<protein>
    <submittedName>
        <fullName evidence="3">Polyisoprenoid-binding protein</fullName>
    </submittedName>
</protein>
<keyword evidence="4" id="KW-1185">Reference proteome</keyword>
<name>A0A2H5EXH9_9RHOB</name>
<dbReference type="OrthoDB" id="9811006at2"/>